<evidence type="ECO:0000313" key="1">
    <source>
        <dbReference type="EMBL" id="VDP21958.1"/>
    </source>
</evidence>
<keyword evidence="2" id="KW-1185">Reference proteome</keyword>
<dbReference type="AlphaFoldDB" id="A0A183J020"/>
<organism evidence="3">
    <name type="scientific">Soboliphyme baturini</name>
    <dbReference type="NCBI Taxonomy" id="241478"/>
    <lineage>
        <taxon>Eukaryota</taxon>
        <taxon>Metazoa</taxon>
        <taxon>Ecdysozoa</taxon>
        <taxon>Nematoda</taxon>
        <taxon>Enoplea</taxon>
        <taxon>Dorylaimia</taxon>
        <taxon>Dioctophymatida</taxon>
        <taxon>Dioctophymatoidea</taxon>
        <taxon>Soboliphymatidae</taxon>
        <taxon>Soboliphyme</taxon>
    </lineage>
</organism>
<dbReference type="WBParaSite" id="SBAD_0000954901-mRNA-1">
    <property type="protein sequence ID" value="SBAD_0000954901-mRNA-1"/>
    <property type="gene ID" value="SBAD_0000954901"/>
</dbReference>
<dbReference type="Proteomes" id="UP000270296">
    <property type="component" value="Unassembled WGS sequence"/>
</dbReference>
<gene>
    <name evidence="1" type="ORF">SBAD_LOCUS9218</name>
</gene>
<proteinExistence type="predicted"/>
<accession>A0A183J020</accession>
<reference evidence="3" key="1">
    <citation type="submission" date="2016-06" db="UniProtKB">
        <authorList>
            <consortium name="WormBaseParasite"/>
        </authorList>
    </citation>
    <scope>IDENTIFICATION</scope>
</reference>
<protein>
    <submittedName>
        <fullName evidence="3">Ribose-5-phosphate isomerase</fullName>
    </submittedName>
</protein>
<evidence type="ECO:0000313" key="3">
    <source>
        <dbReference type="WBParaSite" id="SBAD_0000954901-mRNA-1"/>
    </source>
</evidence>
<name>A0A183J020_9BILA</name>
<evidence type="ECO:0000313" key="2">
    <source>
        <dbReference type="Proteomes" id="UP000270296"/>
    </source>
</evidence>
<dbReference type="EMBL" id="UZAM01012458">
    <property type="protein sequence ID" value="VDP21958.1"/>
    <property type="molecule type" value="Genomic_DNA"/>
</dbReference>
<reference evidence="1 2" key="2">
    <citation type="submission" date="2018-11" db="EMBL/GenBank/DDBJ databases">
        <authorList>
            <consortium name="Pathogen Informatics"/>
        </authorList>
    </citation>
    <scope>NUCLEOTIDE SEQUENCE [LARGE SCALE GENOMIC DNA]</scope>
</reference>
<sequence length="72" mass="8205">MPKLIMGTSGTFKEQHMIRDVVDSLVPTQSLIDRLVEHSDRTISKPYIDAVDFKVNAPSYHLDVARARHYHG</sequence>